<feature type="compositionally biased region" description="Basic and acidic residues" evidence="1">
    <location>
        <begin position="111"/>
        <end position="131"/>
    </location>
</feature>
<feature type="region of interest" description="Disordered" evidence="1">
    <location>
        <begin position="111"/>
        <end position="136"/>
    </location>
</feature>
<dbReference type="Proteomes" id="UP000077069">
    <property type="component" value="Unassembled WGS sequence"/>
</dbReference>
<sequence>MEMHFPSCDCGSQKEVKQAECRRTVLECNPPKREKFTITQLSAEDSTNVSSWNIALFGQPRHPELDHVETFKGVKWLSLDGQTPEERTELQACLRIISQIRDRQQRDYRAQEDLISRRADRPKERQVRDLPVRTSRASSILSSPSLASESSKFGYV</sequence>
<reference evidence="2 3" key="1">
    <citation type="submission" date="2016-05" db="EMBL/GenBank/DDBJ databases">
        <title>Comparative analysis of secretome profiles of manganese(II)-oxidizing ascomycete fungi.</title>
        <authorList>
            <consortium name="DOE Joint Genome Institute"/>
            <person name="Zeiner C.A."/>
            <person name="Purvine S.O."/>
            <person name="Zink E.M."/>
            <person name="Wu S."/>
            <person name="Pasa-Tolic L."/>
            <person name="Chaput D.L."/>
            <person name="Haridas S."/>
            <person name="Grigoriev I.V."/>
            <person name="Santelli C.M."/>
            <person name="Hansel C.M."/>
        </authorList>
    </citation>
    <scope>NUCLEOTIDE SEQUENCE [LARGE SCALE GENOMIC DNA]</scope>
    <source>
        <strain evidence="2 3">AP3s5-JAC2a</strain>
    </source>
</reference>
<dbReference type="GeneID" id="28770353"/>
<accession>A0A177CQI9</accession>
<name>A0A177CQI9_9PLEO</name>
<evidence type="ECO:0000313" key="3">
    <source>
        <dbReference type="Proteomes" id="UP000077069"/>
    </source>
</evidence>
<protein>
    <submittedName>
        <fullName evidence="2">Uncharacterized protein</fullName>
    </submittedName>
</protein>
<dbReference type="OrthoDB" id="5400409at2759"/>
<evidence type="ECO:0000256" key="1">
    <source>
        <dbReference type="SAM" id="MobiDB-lite"/>
    </source>
</evidence>
<proteinExistence type="predicted"/>
<evidence type="ECO:0000313" key="2">
    <source>
        <dbReference type="EMBL" id="OAG09160.1"/>
    </source>
</evidence>
<dbReference type="EMBL" id="KV441550">
    <property type="protein sequence ID" value="OAG09160.1"/>
    <property type="molecule type" value="Genomic_DNA"/>
</dbReference>
<gene>
    <name evidence="2" type="ORF">CC84DRAFT_608525</name>
</gene>
<dbReference type="RefSeq" id="XP_018039525.1">
    <property type="nucleotide sequence ID" value="XM_018186867.1"/>
</dbReference>
<dbReference type="AlphaFoldDB" id="A0A177CQI9"/>
<keyword evidence="3" id="KW-1185">Reference proteome</keyword>
<dbReference type="InParanoid" id="A0A177CQI9"/>
<organism evidence="2 3">
    <name type="scientific">Paraphaeosphaeria sporulosa</name>
    <dbReference type="NCBI Taxonomy" id="1460663"/>
    <lineage>
        <taxon>Eukaryota</taxon>
        <taxon>Fungi</taxon>
        <taxon>Dikarya</taxon>
        <taxon>Ascomycota</taxon>
        <taxon>Pezizomycotina</taxon>
        <taxon>Dothideomycetes</taxon>
        <taxon>Pleosporomycetidae</taxon>
        <taxon>Pleosporales</taxon>
        <taxon>Massarineae</taxon>
        <taxon>Didymosphaeriaceae</taxon>
        <taxon>Paraphaeosphaeria</taxon>
    </lineage>
</organism>